<dbReference type="InterPro" id="IPR009003">
    <property type="entry name" value="Peptidase_S1_PA"/>
</dbReference>
<name>A0AAJ7NFX3_9HYME</name>
<dbReference type="Gene3D" id="2.40.10.10">
    <property type="entry name" value="Trypsin-like serine proteases"/>
    <property type="match status" value="2"/>
</dbReference>
<organism evidence="5 6">
    <name type="scientific">Ceratina calcarata</name>
    <dbReference type="NCBI Taxonomy" id="156304"/>
    <lineage>
        <taxon>Eukaryota</taxon>
        <taxon>Metazoa</taxon>
        <taxon>Ecdysozoa</taxon>
        <taxon>Arthropoda</taxon>
        <taxon>Hexapoda</taxon>
        <taxon>Insecta</taxon>
        <taxon>Pterygota</taxon>
        <taxon>Neoptera</taxon>
        <taxon>Endopterygota</taxon>
        <taxon>Hymenoptera</taxon>
        <taxon>Apocrita</taxon>
        <taxon>Aculeata</taxon>
        <taxon>Apoidea</taxon>
        <taxon>Anthophila</taxon>
        <taxon>Apidae</taxon>
        <taxon>Ceratina</taxon>
        <taxon>Zadontomerus</taxon>
    </lineage>
</organism>
<evidence type="ECO:0000313" key="5">
    <source>
        <dbReference type="Proteomes" id="UP000694925"/>
    </source>
</evidence>
<dbReference type="Proteomes" id="UP000694925">
    <property type="component" value="Unplaced"/>
</dbReference>
<gene>
    <name evidence="6" type="primary">LOC108632841</name>
</gene>
<evidence type="ECO:0000256" key="3">
    <source>
        <dbReference type="SAM" id="MobiDB-lite"/>
    </source>
</evidence>
<keyword evidence="5" id="KW-1185">Reference proteome</keyword>
<evidence type="ECO:0000256" key="2">
    <source>
        <dbReference type="ARBA" id="ARBA00024195"/>
    </source>
</evidence>
<reference evidence="6" key="1">
    <citation type="submission" date="2025-08" db="UniProtKB">
        <authorList>
            <consortium name="RefSeq"/>
        </authorList>
    </citation>
    <scope>IDENTIFICATION</scope>
    <source>
        <tissue evidence="6">Whole body</tissue>
    </source>
</reference>
<dbReference type="InterPro" id="IPR051487">
    <property type="entry name" value="Ser/Thr_Proteases_Immune/Dev"/>
</dbReference>
<dbReference type="InterPro" id="IPR033116">
    <property type="entry name" value="TRYPSIN_SER"/>
</dbReference>
<feature type="compositionally biased region" description="Basic and acidic residues" evidence="3">
    <location>
        <begin position="184"/>
        <end position="199"/>
    </location>
</feature>
<dbReference type="Pfam" id="PF00089">
    <property type="entry name" value="Trypsin"/>
    <property type="match status" value="1"/>
</dbReference>
<dbReference type="SUPFAM" id="SSF50494">
    <property type="entry name" value="Trypsin-like serine proteases"/>
    <property type="match status" value="1"/>
</dbReference>
<evidence type="ECO:0000259" key="4">
    <source>
        <dbReference type="PROSITE" id="PS50240"/>
    </source>
</evidence>
<dbReference type="GeneID" id="108632841"/>
<dbReference type="AlphaFoldDB" id="A0AAJ7NFX3"/>
<protein>
    <submittedName>
        <fullName evidence="6">Trypsin-7-like</fullName>
    </submittedName>
</protein>
<accession>A0AAJ7NFX3</accession>
<dbReference type="PROSITE" id="PS00135">
    <property type="entry name" value="TRYPSIN_SER"/>
    <property type="match status" value="1"/>
</dbReference>
<evidence type="ECO:0000313" key="6">
    <source>
        <dbReference type="RefSeq" id="XP_017893158.1"/>
    </source>
</evidence>
<dbReference type="PROSITE" id="PS50240">
    <property type="entry name" value="TRYPSIN_DOM"/>
    <property type="match status" value="1"/>
</dbReference>
<feature type="domain" description="Peptidase S1" evidence="4">
    <location>
        <begin position="16"/>
        <end position="174"/>
    </location>
</feature>
<keyword evidence="1" id="KW-1015">Disulfide bond</keyword>
<evidence type="ECO:0000256" key="1">
    <source>
        <dbReference type="ARBA" id="ARBA00023157"/>
    </source>
</evidence>
<dbReference type="KEGG" id="ccal:108632841"/>
<dbReference type="RefSeq" id="XP_017893158.1">
    <property type="nucleotide sequence ID" value="XM_018037669.1"/>
</dbReference>
<dbReference type="GO" id="GO:0004252">
    <property type="term" value="F:serine-type endopeptidase activity"/>
    <property type="evidence" value="ECO:0007669"/>
    <property type="project" value="InterPro"/>
</dbReference>
<dbReference type="GO" id="GO:0006508">
    <property type="term" value="P:proteolysis"/>
    <property type="evidence" value="ECO:0007669"/>
    <property type="project" value="InterPro"/>
</dbReference>
<comment type="similarity">
    <text evidence="2">Belongs to the peptidase S1 family. CLIP subfamily.</text>
</comment>
<feature type="region of interest" description="Disordered" evidence="3">
    <location>
        <begin position="181"/>
        <end position="211"/>
    </location>
</feature>
<sequence length="211" mass="23993">MVKIFSDFGRKVKHYVRAGTDRLGKGGSTRRIKRIYYYNNSIYYPNPNVQLHYYDIALFEVNPPFRFSKTIQPAKLPEEISDPPDKLYVYGWGQTETGFRNNLMGTDVSYVPYEDCRYIADYFDLISKEHHLCYGDLGKDACYGDSGGPLVDSNGIITSVRSGGKTERSNERRCLAAVAGMAGRAKDPKEAKDVKDNRITRTRQATGFRRS</sequence>
<dbReference type="PANTHER" id="PTHR24256">
    <property type="entry name" value="TRYPTASE-RELATED"/>
    <property type="match status" value="1"/>
</dbReference>
<dbReference type="SMART" id="SM00020">
    <property type="entry name" value="Tryp_SPc"/>
    <property type="match status" value="1"/>
</dbReference>
<proteinExistence type="inferred from homology"/>
<dbReference type="InterPro" id="IPR043504">
    <property type="entry name" value="Peptidase_S1_PA_chymotrypsin"/>
</dbReference>
<dbReference type="InterPro" id="IPR001254">
    <property type="entry name" value="Trypsin_dom"/>
</dbReference>